<feature type="domain" description="Glycosyltransferase 2-like" evidence="1">
    <location>
        <begin position="57"/>
        <end position="170"/>
    </location>
</feature>
<dbReference type="SUPFAM" id="SSF53448">
    <property type="entry name" value="Nucleotide-diphospho-sugar transferases"/>
    <property type="match status" value="1"/>
</dbReference>
<organism evidence="2 3">
    <name type="scientific">Thalassomonas haliotis</name>
    <dbReference type="NCBI Taxonomy" id="485448"/>
    <lineage>
        <taxon>Bacteria</taxon>
        <taxon>Pseudomonadati</taxon>
        <taxon>Pseudomonadota</taxon>
        <taxon>Gammaproteobacteria</taxon>
        <taxon>Alteromonadales</taxon>
        <taxon>Colwelliaceae</taxon>
        <taxon>Thalassomonas</taxon>
    </lineage>
</organism>
<evidence type="ECO:0000313" key="3">
    <source>
        <dbReference type="Proteomes" id="UP001215231"/>
    </source>
</evidence>
<sequence>MLATSQHQLKLAIEAYEAAANQGVSQSPLRQQSVLAPANVTTADGVEKPGVTVSLTSYGRRVETVHLTLLSLLQQTYRADRLILWLAEDEFTLETLPRPLLALLECGVEIIFCPDLRSYKKLIPALARYPEDIIITFDDDIIYPQDQVERLIKAHEQDPGVVVCHRGHKALKTEDGSLLPYTDWHFDLPESQAQADVFPIGIGGVLYPVNSLHPEVMKESVFMTLCPNADDLWFKAMALKNGTLAKVLEDPMPYLDYLQIPDSQELSLWQSNSINNDVQLQAILTAYPELNF</sequence>
<dbReference type="InterPro" id="IPR001173">
    <property type="entry name" value="Glyco_trans_2-like"/>
</dbReference>
<keyword evidence="3" id="KW-1185">Reference proteome</keyword>
<evidence type="ECO:0000259" key="1">
    <source>
        <dbReference type="Pfam" id="PF00535"/>
    </source>
</evidence>
<dbReference type="EMBL" id="CP059693">
    <property type="protein sequence ID" value="WDE13275.1"/>
    <property type="molecule type" value="Genomic_DNA"/>
</dbReference>
<reference evidence="2 3" key="1">
    <citation type="journal article" date="2022" name="Mar. Drugs">
        <title>Bioassay-Guided Fractionation Leads to the Detection of Cholic Acid Generated by the Rare Thalassomonas sp.</title>
        <authorList>
            <person name="Pheiffer F."/>
            <person name="Schneider Y.K."/>
            <person name="Hansen E.H."/>
            <person name="Andersen J.H."/>
            <person name="Isaksson J."/>
            <person name="Busche T."/>
            <person name="R C."/>
            <person name="Kalinowski J."/>
            <person name="Zyl L.V."/>
            <person name="Trindade M."/>
        </authorList>
    </citation>
    <scope>NUCLEOTIDE SEQUENCE [LARGE SCALE GENOMIC DNA]</scope>
    <source>
        <strain evidence="2 3">A5K-61T</strain>
    </source>
</reference>
<dbReference type="InterPro" id="IPR029044">
    <property type="entry name" value="Nucleotide-diphossugar_trans"/>
</dbReference>
<protein>
    <submittedName>
        <fullName evidence="2">Glycosyltransferase</fullName>
    </submittedName>
</protein>
<name>A0ABY7VIG4_9GAMM</name>
<proteinExistence type="predicted"/>
<evidence type="ECO:0000313" key="2">
    <source>
        <dbReference type="EMBL" id="WDE13275.1"/>
    </source>
</evidence>
<gene>
    <name evidence="2" type="ORF">H3N35_07500</name>
</gene>
<dbReference type="Proteomes" id="UP001215231">
    <property type="component" value="Chromosome"/>
</dbReference>
<dbReference type="Pfam" id="PF00535">
    <property type="entry name" value="Glycos_transf_2"/>
    <property type="match status" value="1"/>
</dbReference>
<dbReference type="Gene3D" id="3.90.550.10">
    <property type="entry name" value="Spore Coat Polysaccharide Biosynthesis Protein SpsA, Chain A"/>
    <property type="match status" value="1"/>
</dbReference>
<dbReference type="RefSeq" id="WP_274053629.1">
    <property type="nucleotide sequence ID" value="NZ_CP059693.1"/>
</dbReference>
<accession>A0ABY7VIG4</accession>